<evidence type="ECO:0000256" key="1">
    <source>
        <dbReference type="ARBA" id="ARBA00001576"/>
    </source>
</evidence>
<reference evidence="6" key="1">
    <citation type="submission" date="2025-08" db="UniProtKB">
        <authorList>
            <consortium name="Ensembl"/>
        </authorList>
    </citation>
    <scope>IDENTIFICATION</scope>
</reference>
<dbReference type="InterPro" id="IPR012341">
    <property type="entry name" value="6hp_glycosidase-like_sf"/>
</dbReference>
<evidence type="ECO:0000313" key="6">
    <source>
        <dbReference type="Ensembl" id="ENSCCRP00015002418.1"/>
    </source>
</evidence>
<keyword evidence="5" id="KW-0378">Hydrolase</keyword>
<evidence type="ECO:0000313" key="7">
    <source>
        <dbReference type="Proteomes" id="UP000694700"/>
    </source>
</evidence>
<dbReference type="Proteomes" id="UP000694700">
    <property type="component" value="Unplaced"/>
</dbReference>
<keyword evidence="5" id="KW-0326">Glycosidase</keyword>
<organism evidence="6 7">
    <name type="scientific">Cyprinus carpio</name>
    <name type="common">Common carp</name>
    <dbReference type="NCBI Taxonomy" id="7962"/>
    <lineage>
        <taxon>Eukaryota</taxon>
        <taxon>Metazoa</taxon>
        <taxon>Chordata</taxon>
        <taxon>Craniata</taxon>
        <taxon>Vertebrata</taxon>
        <taxon>Euteleostomi</taxon>
        <taxon>Actinopterygii</taxon>
        <taxon>Neopterygii</taxon>
        <taxon>Teleostei</taxon>
        <taxon>Ostariophysi</taxon>
        <taxon>Cypriniformes</taxon>
        <taxon>Cyprinidae</taxon>
        <taxon>Cyprininae</taxon>
        <taxon>Cyprinus</taxon>
    </lineage>
</organism>
<name>A0A8C1S4M2_CYPCA</name>
<dbReference type="PRINTS" id="PR00744">
    <property type="entry name" value="GLHYDRLASE37"/>
</dbReference>
<accession>A0A8C1S4M2</accession>
<dbReference type="GO" id="GO:0004555">
    <property type="term" value="F:alpha,alpha-trehalase activity"/>
    <property type="evidence" value="ECO:0007669"/>
    <property type="project" value="UniProtKB-EC"/>
</dbReference>
<dbReference type="PANTHER" id="PTHR23403">
    <property type="entry name" value="TREHALASE"/>
    <property type="match status" value="1"/>
</dbReference>
<evidence type="ECO:0000256" key="5">
    <source>
        <dbReference type="RuleBase" id="RU361180"/>
    </source>
</evidence>
<evidence type="ECO:0000256" key="2">
    <source>
        <dbReference type="ARBA" id="ARBA00005615"/>
    </source>
</evidence>
<dbReference type="EC" id="3.2.1.28" evidence="3 5"/>
<dbReference type="InterPro" id="IPR001661">
    <property type="entry name" value="Glyco_hydro_37"/>
</dbReference>
<dbReference type="Ensembl" id="ENSCCRT00015002550.1">
    <property type="protein sequence ID" value="ENSCCRP00015002418.1"/>
    <property type="gene ID" value="ENSCCRG00015001499.1"/>
</dbReference>
<protein>
    <recommendedName>
        <fullName evidence="4 5">Trehalase</fullName>
        <ecNumber evidence="3 5">3.2.1.28</ecNumber>
    </recommendedName>
    <alternativeName>
        <fullName evidence="5">Alpha-trehalose glucohydrolase</fullName>
    </alternativeName>
</protein>
<evidence type="ECO:0000256" key="4">
    <source>
        <dbReference type="ARBA" id="ARBA00019905"/>
    </source>
</evidence>
<proteinExistence type="inferred from homology"/>
<dbReference type="InterPro" id="IPR008928">
    <property type="entry name" value="6-hairpin_glycosidase_sf"/>
</dbReference>
<evidence type="ECO:0000256" key="3">
    <source>
        <dbReference type="ARBA" id="ARBA00012757"/>
    </source>
</evidence>
<comment type="catalytic activity">
    <reaction evidence="1 5">
        <text>alpha,alpha-trehalose + H2O = alpha-D-glucose + beta-D-glucose</text>
        <dbReference type="Rhea" id="RHEA:32675"/>
        <dbReference type="ChEBI" id="CHEBI:15377"/>
        <dbReference type="ChEBI" id="CHEBI:15903"/>
        <dbReference type="ChEBI" id="CHEBI:16551"/>
        <dbReference type="ChEBI" id="CHEBI:17925"/>
        <dbReference type="EC" id="3.2.1.28"/>
    </reaction>
</comment>
<dbReference type="AlphaFoldDB" id="A0A8C1S4M2"/>
<dbReference type="PANTHER" id="PTHR23403:SF1">
    <property type="entry name" value="TREHALASE"/>
    <property type="match status" value="1"/>
</dbReference>
<comment type="similarity">
    <text evidence="2 5">Belongs to the glycosyl hydrolase 37 family.</text>
</comment>
<sequence>MPGLFVATSQIYCTGEVLQQVQMAKLFDDDKFFSGFPNKTVPSSELQKIIQTYFEEPVLHWQKPLFLPISHIFLFFQKNVIIKVFLFFRESYWVMNGLHLSEMTETARGMILNFVYLVKRYGFVPNGGWVYYEQCSQPPLLPLMVESFYEVTRDRDFLRQVLPAVETEYSFWMQNCSFAVSMSGLTHILNQYNVPVRQLINTVCFKNIVRVTPKKAQMKLWIELTSGAESGWDFSSRWYIYRHPILPADLNAIMCRSEHLLASFHRILGDEEKALSARIKAIESLLWDHLSFYPSNMALLWAQCYSKLKMADQGYADSGGLDYPKGLPTSLSESGQQWDMPNALPPLQHMIIEGLSGLNSAHAKELAFSLAQRWIQTNHQI</sequence>
<dbReference type="Gene3D" id="1.50.10.10">
    <property type="match status" value="1"/>
</dbReference>
<dbReference type="GO" id="GO:0005993">
    <property type="term" value="P:trehalose catabolic process"/>
    <property type="evidence" value="ECO:0007669"/>
    <property type="project" value="TreeGrafter"/>
</dbReference>
<dbReference type="SUPFAM" id="SSF48208">
    <property type="entry name" value="Six-hairpin glycosidases"/>
    <property type="match status" value="1"/>
</dbReference>
<dbReference type="Pfam" id="PF01204">
    <property type="entry name" value="Trehalase"/>
    <property type="match status" value="1"/>
</dbReference>